<comment type="catalytic activity">
    <reaction evidence="4">
        <text>2 GTP = 3',3'-c-di-GMP + 2 diphosphate</text>
        <dbReference type="Rhea" id="RHEA:24898"/>
        <dbReference type="ChEBI" id="CHEBI:33019"/>
        <dbReference type="ChEBI" id="CHEBI:37565"/>
        <dbReference type="ChEBI" id="CHEBI:58805"/>
        <dbReference type="EC" id="2.7.7.65"/>
    </reaction>
</comment>
<dbReference type="EMBL" id="PNCK01000019">
    <property type="protein sequence ID" value="TMP44728.1"/>
    <property type="molecule type" value="Genomic_DNA"/>
</dbReference>
<dbReference type="Pfam" id="PF00990">
    <property type="entry name" value="GGDEF"/>
    <property type="match status" value="1"/>
</dbReference>
<dbReference type="EC" id="2.7.7.65" evidence="1"/>
<dbReference type="RefSeq" id="WP_138595690.1">
    <property type="nucleotide sequence ID" value="NZ_PNCK01000019.1"/>
</dbReference>
<dbReference type="NCBIfam" id="TIGR00254">
    <property type="entry name" value="GGDEF"/>
    <property type="match status" value="1"/>
</dbReference>
<dbReference type="InterPro" id="IPR029787">
    <property type="entry name" value="Nucleotide_cyclase"/>
</dbReference>
<dbReference type="Gene3D" id="3.30.70.270">
    <property type="match status" value="1"/>
</dbReference>
<keyword evidence="8" id="KW-1185">Reference proteome</keyword>
<dbReference type="GO" id="GO:0052621">
    <property type="term" value="F:diguanylate cyclase activity"/>
    <property type="evidence" value="ECO:0007669"/>
    <property type="project" value="UniProtKB-EC"/>
</dbReference>
<dbReference type="InterPro" id="IPR012292">
    <property type="entry name" value="Globin/Proto"/>
</dbReference>
<comment type="caution">
    <text evidence="7">The sequence shown here is derived from an EMBL/GenBank/DDBJ whole genome shotgun (WGS) entry which is preliminary data.</text>
</comment>
<feature type="domain" description="GGDEF" evidence="5">
    <location>
        <begin position="229"/>
        <end position="353"/>
    </location>
</feature>
<gene>
    <name evidence="7" type="ORF">CWB96_04965</name>
    <name evidence="6" type="ORF">CWB97_05830</name>
</gene>
<evidence type="ECO:0000259" key="5">
    <source>
        <dbReference type="PROSITE" id="PS50887"/>
    </source>
</evidence>
<evidence type="ECO:0000256" key="4">
    <source>
        <dbReference type="ARBA" id="ARBA00034247"/>
    </source>
</evidence>
<dbReference type="GO" id="GO:0020037">
    <property type="term" value="F:heme binding"/>
    <property type="evidence" value="ECO:0007669"/>
    <property type="project" value="InterPro"/>
</dbReference>
<dbReference type="InterPro" id="IPR000160">
    <property type="entry name" value="GGDEF_dom"/>
</dbReference>
<dbReference type="Proteomes" id="UP000305730">
    <property type="component" value="Unassembled WGS sequence"/>
</dbReference>
<dbReference type="Gene3D" id="1.10.490.10">
    <property type="entry name" value="Globins"/>
    <property type="match status" value="1"/>
</dbReference>
<evidence type="ECO:0000313" key="8">
    <source>
        <dbReference type="Proteomes" id="UP000305730"/>
    </source>
</evidence>
<proteinExistence type="predicted"/>
<dbReference type="Proteomes" id="UP000307706">
    <property type="component" value="Unassembled WGS sequence"/>
</dbReference>
<dbReference type="SUPFAM" id="SSF55073">
    <property type="entry name" value="Nucleotide cyclase"/>
    <property type="match status" value="1"/>
</dbReference>
<dbReference type="GO" id="GO:0019825">
    <property type="term" value="F:oxygen binding"/>
    <property type="evidence" value="ECO:0007669"/>
    <property type="project" value="InterPro"/>
</dbReference>
<dbReference type="AlphaFoldDB" id="A0A5S3XUI2"/>
<dbReference type="SMART" id="SM00267">
    <property type="entry name" value="GGDEF"/>
    <property type="match status" value="1"/>
</dbReference>
<dbReference type="PROSITE" id="PS50887">
    <property type="entry name" value="GGDEF"/>
    <property type="match status" value="1"/>
</dbReference>
<dbReference type="InterPro" id="IPR050469">
    <property type="entry name" value="Diguanylate_Cyclase"/>
</dbReference>
<dbReference type="EMBL" id="PNCL01000018">
    <property type="protein sequence ID" value="TMP61102.1"/>
    <property type="molecule type" value="Genomic_DNA"/>
</dbReference>
<dbReference type="PANTHER" id="PTHR45138">
    <property type="entry name" value="REGULATORY COMPONENTS OF SENSORY TRANSDUCTION SYSTEM"/>
    <property type="match status" value="1"/>
</dbReference>
<dbReference type="SUPFAM" id="SSF46458">
    <property type="entry name" value="Globin-like"/>
    <property type="match status" value="1"/>
</dbReference>
<evidence type="ECO:0000256" key="1">
    <source>
        <dbReference type="ARBA" id="ARBA00012528"/>
    </source>
</evidence>
<reference evidence="7" key="3">
    <citation type="submission" date="2019-09" db="EMBL/GenBank/DDBJ databases">
        <title>Co-occurence of chitin degradation, pigmentation and bioactivity in marine Pseudoalteromonas.</title>
        <authorList>
            <person name="Sonnenschein E.C."/>
            <person name="Bech P.K."/>
        </authorList>
    </citation>
    <scope>NUCLEOTIDE SEQUENCE</scope>
    <source>
        <strain evidence="7">S2231</strain>
        <strain evidence="6 8">S2233</strain>
    </source>
</reference>
<organism evidence="7 9">
    <name type="scientific">Pseudoalteromonas citrea</name>
    <dbReference type="NCBI Taxonomy" id="43655"/>
    <lineage>
        <taxon>Bacteria</taxon>
        <taxon>Pseudomonadati</taxon>
        <taxon>Pseudomonadota</taxon>
        <taxon>Gammaproteobacteria</taxon>
        <taxon>Alteromonadales</taxon>
        <taxon>Pseudoalteromonadaceae</taxon>
        <taxon>Pseudoalteromonas</taxon>
    </lineage>
</organism>
<evidence type="ECO:0000313" key="6">
    <source>
        <dbReference type="EMBL" id="TMP44728.1"/>
    </source>
</evidence>
<reference evidence="7 9" key="1">
    <citation type="submission" date="2017-12" db="EMBL/GenBank/DDBJ databases">
        <authorList>
            <person name="Paulsen S."/>
            <person name="Gram L.K."/>
        </authorList>
    </citation>
    <scope>NUCLEOTIDE SEQUENCE [LARGE SCALE GENOMIC DNA]</scope>
    <source>
        <strain evidence="7 9">S2231</strain>
        <strain evidence="6">S2233</strain>
    </source>
</reference>
<protein>
    <recommendedName>
        <fullName evidence="2">Diguanylate cyclase DosC</fullName>
        <ecNumber evidence="1">2.7.7.65</ecNumber>
    </recommendedName>
    <alternativeName>
        <fullName evidence="3">Direct oxygen-sensing cyclase</fullName>
    </alternativeName>
</protein>
<evidence type="ECO:0000313" key="7">
    <source>
        <dbReference type="EMBL" id="TMP61102.1"/>
    </source>
</evidence>
<dbReference type="PANTHER" id="PTHR45138:SF9">
    <property type="entry name" value="DIGUANYLATE CYCLASE DGCM-RELATED"/>
    <property type="match status" value="1"/>
</dbReference>
<evidence type="ECO:0000313" key="9">
    <source>
        <dbReference type="Proteomes" id="UP000307706"/>
    </source>
</evidence>
<evidence type="ECO:0000256" key="2">
    <source>
        <dbReference type="ARBA" id="ARBA00015125"/>
    </source>
</evidence>
<dbReference type="Pfam" id="PF11563">
    <property type="entry name" value="Protoglobin"/>
    <property type="match status" value="1"/>
</dbReference>
<sequence length="353" mass="40703">MSERIHQTLVEQYQISELEIQTRKNLFELSDEELEFLNKYRLVIDGHLDEVVSHFYTLLSRDEYVGLLIGDSETFERLKSGLHKYVLDLFSGFYDAEYVNNRLRIGLVHKRIGLEPKYFLSAERYLRKSIDVTLARLIDDAAVLDKISAILEKLIAFDMSWIFDTYISSMLNEMNSLKLKTDLYVKSLEERVRGLSRLASKDPLTDLYNSRSFRDFLRRELLLAKRSHTSISIVYFDIDDFKEINDTKGHKEGDHVLKSIGKILTVIARETDIASRQGGDEFCLALIGCELPEAQSISKRLIEKFSAEFPDYSLSVGIAQLQDQTDLDVDGVIHRADQKMYQAKKSKGCKICI</sequence>
<dbReference type="InterPro" id="IPR009050">
    <property type="entry name" value="Globin-like_sf"/>
</dbReference>
<reference evidence="9" key="2">
    <citation type="submission" date="2019-06" db="EMBL/GenBank/DDBJ databases">
        <title>Co-occurence of chitin degradation, pigmentation and bioactivity in marine Pseudoalteromonas.</title>
        <authorList>
            <person name="Sonnenschein E.C."/>
            <person name="Bech P.K."/>
        </authorList>
    </citation>
    <scope>NUCLEOTIDE SEQUENCE [LARGE SCALE GENOMIC DNA]</scope>
    <source>
        <strain evidence="9">S2231</strain>
    </source>
</reference>
<name>A0A5S3XUI2_9GAMM</name>
<accession>A0A5S3XUI2</accession>
<dbReference type="OrthoDB" id="9803824at2"/>
<dbReference type="InterPro" id="IPR043128">
    <property type="entry name" value="Rev_trsase/Diguanyl_cyclase"/>
</dbReference>
<evidence type="ECO:0000256" key="3">
    <source>
        <dbReference type="ARBA" id="ARBA00029839"/>
    </source>
</evidence>
<dbReference type="InterPro" id="IPR044398">
    <property type="entry name" value="Globin-sensor_dom"/>
</dbReference>
<dbReference type="CDD" id="cd01949">
    <property type="entry name" value="GGDEF"/>
    <property type="match status" value="1"/>
</dbReference>